<dbReference type="RefSeq" id="XP_020436597.1">
    <property type="nucleotide sequence ID" value="XM_020573502.1"/>
</dbReference>
<feature type="compositionally biased region" description="Polar residues" evidence="19">
    <location>
        <begin position="776"/>
        <end position="786"/>
    </location>
</feature>
<dbReference type="SFLD" id="SFLDG00002">
    <property type="entry name" value="C1.7:_P-type_atpase_like"/>
    <property type="match status" value="1"/>
</dbReference>
<comment type="similarity">
    <text evidence="3 18">Belongs to the cation transport ATPase (P-type) (TC 3.A.3) family. Type IV subfamily.</text>
</comment>
<evidence type="ECO:0000256" key="10">
    <source>
        <dbReference type="ARBA" id="ARBA00022967"/>
    </source>
</evidence>
<comment type="caution">
    <text evidence="22">The sequence shown here is derived from an EMBL/GenBank/DDBJ whole genome shotgun (WGS) entry which is preliminary data.</text>
</comment>
<dbReference type="FunCoup" id="D3B2A8">
    <property type="interactions" value="197"/>
</dbReference>
<feature type="active site" description="4-aspartylphosphate intermediate" evidence="15">
    <location>
        <position position="626"/>
    </location>
</feature>
<dbReference type="PANTHER" id="PTHR24092:SF5">
    <property type="entry name" value="PHOSPHOLIPID-TRANSPORTING ATPASE"/>
    <property type="match status" value="1"/>
</dbReference>
<dbReference type="InterPro" id="IPR006539">
    <property type="entry name" value="P-type_ATPase_IV"/>
</dbReference>
<dbReference type="GO" id="GO:0005886">
    <property type="term" value="C:plasma membrane"/>
    <property type="evidence" value="ECO:0007669"/>
    <property type="project" value="TreeGrafter"/>
</dbReference>
<gene>
    <name evidence="22" type="primary">atp9b</name>
    <name evidence="22" type="ORF">PPL_02517</name>
</gene>
<comment type="catalytic activity">
    <reaction evidence="14 18">
        <text>ATP + H2O + phospholipidSide 1 = ADP + phosphate + phospholipidSide 2.</text>
        <dbReference type="EC" id="7.6.2.1"/>
    </reaction>
</comment>
<feature type="binding site" evidence="16">
    <location>
        <position position="627"/>
    </location>
    <ligand>
        <name>ATP</name>
        <dbReference type="ChEBI" id="CHEBI:30616"/>
    </ligand>
</feature>
<accession>D3B2A8</accession>
<dbReference type="Pfam" id="PF16209">
    <property type="entry name" value="PhoLip_ATPase_N"/>
    <property type="match status" value="1"/>
</dbReference>
<keyword evidence="12" id="KW-0445">Lipid transport</keyword>
<dbReference type="InterPro" id="IPR023298">
    <property type="entry name" value="ATPase_P-typ_TM_dom_sf"/>
</dbReference>
<evidence type="ECO:0000256" key="8">
    <source>
        <dbReference type="ARBA" id="ARBA00022840"/>
    </source>
</evidence>
<feature type="binding site" evidence="16">
    <location>
        <position position="964"/>
    </location>
    <ligand>
        <name>ATP</name>
        <dbReference type="ChEBI" id="CHEBI:30616"/>
    </ligand>
</feature>
<feature type="compositionally biased region" description="Polar residues" evidence="19">
    <location>
        <begin position="161"/>
        <end position="171"/>
    </location>
</feature>
<evidence type="ECO:0000256" key="9">
    <source>
        <dbReference type="ARBA" id="ARBA00022842"/>
    </source>
</evidence>
<dbReference type="Gene3D" id="3.40.50.1000">
    <property type="entry name" value="HAD superfamily/HAD-like"/>
    <property type="match status" value="1"/>
</dbReference>
<feature type="binding site" evidence="17">
    <location>
        <position position="626"/>
    </location>
    <ligand>
        <name>Mg(2+)</name>
        <dbReference type="ChEBI" id="CHEBI:18420"/>
    </ligand>
</feature>
<dbReference type="GeneID" id="31358042"/>
<dbReference type="InterPro" id="IPR032631">
    <property type="entry name" value="P-type_ATPase_N"/>
</dbReference>
<feature type="binding site" evidence="17">
    <location>
        <position position="1075"/>
    </location>
    <ligand>
        <name>Mg(2+)</name>
        <dbReference type="ChEBI" id="CHEBI:18420"/>
    </ligand>
</feature>
<dbReference type="STRING" id="670386.D3B2A8"/>
<feature type="transmembrane region" description="Helical" evidence="18">
    <location>
        <begin position="1268"/>
        <end position="1287"/>
    </location>
</feature>
<dbReference type="PRINTS" id="PR00119">
    <property type="entry name" value="CATATPASE"/>
</dbReference>
<reference evidence="22 23" key="1">
    <citation type="journal article" date="2011" name="Genome Res.">
        <title>Phylogeny-wide analysis of social amoeba genomes highlights ancient origins for complex intercellular communication.</title>
        <authorList>
            <person name="Heidel A.J."/>
            <person name="Lawal H.M."/>
            <person name="Felder M."/>
            <person name="Schilde C."/>
            <person name="Helps N.R."/>
            <person name="Tunggal B."/>
            <person name="Rivero F."/>
            <person name="John U."/>
            <person name="Schleicher M."/>
            <person name="Eichinger L."/>
            <person name="Platzer M."/>
            <person name="Noegel A.A."/>
            <person name="Schaap P."/>
            <person name="Gloeckner G."/>
        </authorList>
    </citation>
    <scope>NUCLEOTIDE SEQUENCE [LARGE SCALE GENOMIC DNA]</scope>
    <source>
        <strain evidence="23">ATCC 26659 / Pp 5 / PN500</strain>
    </source>
</reference>
<feature type="region of interest" description="Disordered" evidence="19">
    <location>
        <begin position="97"/>
        <end position="213"/>
    </location>
</feature>
<sequence length="1335" mass="151318">MQSRDVDHQPKSLFISLIASLFNYLSGLRGGQSQQQSPSFSTNNNNNNNNSSTLNTNNNLQQQQQNQQQHQEKLTSPAIIQQDSKINLLLSPLKKKEYSKKKKKDDIEIDSNNNNNLQNQDLESSLFNSTSSRYRRKSTPLNDSHHHHNNNNNRSNSNSDIPLTTFSSNTSIEDDNDDDNNNIHHKEMSSKTFSYSAHSPPPSTLNYNKDTNANNNNNLNRSCSNYIEIEEFGDNIDEAGSPLMSDSSIPLLTEVDNRTVLQKIIDFIKRKHIYLPRTINLELEEQTKQFPPNVVRNQKYNVYTFIFVILYEQFKYFFNLYFLIVALSQFIPPLQTGYLFTYVSPLVFVLSITILKEAYDDFQRYRRDKEANSQHYQRLTKNGFISIPSSDIKVGHFIKVETNQRVPCDMVFLRTTEKSGASFIRTDQLDGETDWKLRRSIHITQKLPNDEALLNMSASIFAEQPKKDIYSFIGNFTNNQPAETESISVENTLWANTVVASGNVIGCAIYTGRETRCVMNTSIPSTKVGLLDQEINTLSKLLFVLLCFLSFVMIAVKGFRGLWYIYLFRFILLFSSIIPISMRVNLDLGKTAYSFMMMRDKQIPGTVVRSSTIPEELGRIEYLLTDKTGTLTQNDMVFKKLHLGSISYTKDSLSDLQQELRSSYQIPSSSSNRNSVAPSRSRRNLGTKIKEAITAIALCHNVTPVVTDDTHGDSEVDIHEDQNIQVGSQSKFSQFFKTKGGYEKITDKKKVEEPVSSYLDDEEEEEDSSSSSSSSPKGKSQNYQASSPDEIALVKFTESIGLVLSGRELASITLKNPLDELESYEILNIFPFTSETKRMGIIVRDTDGIITFYMKGADAIMAKLVQNNDWLDEESGNMAREGLRTLAFGKRVMTEEEYHQFLNRYNQAKTSIADRAAKVQDAISTIEKDLELIALSGVEDKLQTNVKITLERLRNADVKVWMLTGDKIETATCIAISTKLVSRTQSLFTISVNDKARAFERLNQFSRMRDTCLIIDGPSLQMCLDNYKDQFIEYVSKAPSVVCCRCSPTQKADIVRLIKEKTKKRTCAIGDGGNDVSMIQAADVGVGIVGKEGKQASLAADFSITQFSYLSRLILWHGRNSYKRSASLSQFVIHRGLIISFIQCVFSAIYYFAALSIYNGMLLVGYATVYTNAPIFSLILDEDVSEEIAFKFPELYHELQKGRSLSYKTFSIWVLKSAYQGGIIMLLSIILFESSLNNIVSITFTALILCELLNVVVEIHRWHKYMILSLLGTLLIYVITMMIPQITAFELSFILSWEFVWKVSVITLVSCLPLYVIKFISRKVDPPSYTKLSSS</sequence>
<feature type="binding site" evidence="16">
    <location>
        <position position="884"/>
    </location>
    <ligand>
        <name>ATP</name>
        <dbReference type="ChEBI" id="CHEBI:30616"/>
    </ligand>
</feature>
<feature type="binding site" evidence="16">
    <location>
        <position position="1074"/>
    </location>
    <ligand>
        <name>ATP</name>
        <dbReference type="ChEBI" id="CHEBI:30616"/>
    </ligand>
</feature>
<dbReference type="PROSITE" id="PS00154">
    <property type="entry name" value="ATPASE_E1_E2"/>
    <property type="match status" value="1"/>
</dbReference>
<feature type="transmembrane region" description="Helical" evidence="18">
    <location>
        <begin position="1238"/>
        <end position="1256"/>
    </location>
</feature>
<feature type="transmembrane region" description="Helical" evidence="18">
    <location>
        <begin position="316"/>
        <end position="332"/>
    </location>
</feature>
<keyword evidence="5 18" id="KW-0812">Transmembrane</keyword>
<dbReference type="GO" id="GO:0005802">
    <property type="term" value="C:trans-Golgi network"/>
    <property type="evidence" value="ECO:0007669"/>
    <property type="project" value="TreeGrafter"/>
</dbReference>
<evidence type="ECO:0000259" key="20">
    <source>
        <dbReference type="Pfam" id="PF16209"/>
    </source>
</evidence>
<feature type="compositionally biased region" description="Low complexity" evidence="19">
    <location>
        <begin position="663"/>
        <end position="679"/>
    </location>
</feature>
<evidence type="ECO:0000256" key="13">
    <source>
        <dbReference type="ARBA" id="ARBA00023136"/>
    </source>
</evidence>
<keyword evidence="13 18" id="KW-0472">Membrane</keyword>
<feature type="domain" description="P-type ATPase N-terminal" evidence="20">
    <location>
        <begin position="280"/>
        <end position="342"/>
    </location>
</feature>
<feature type="transmembrane region" description="Helical" evidence="18">
    <location>
        <begin position="1158"/>
        <end position="1180"/>
    </location>
</feature>
<feature type="binding site" evidence="16">
    <location>
        <position position="855"/>
    </location>
    <ligand>
        <name>ATP</name>
        <dbReference type="ChEBI" id="CHEBI:30616"/>
    </ligand>
</feature>
<dbReference type="GO" id="GO:0005768">
    <property type="term" value="C:endosome"/>
    <property type="evidence" value="ECO:0007669"/>
    <property type="project" value="TreeGrafter"/>
</dbReference>
<dbReference type="InterPro" id="IPR023214">
    <property type="entry name" value="HAD_sf"/>
</dbReference>
<dbReference type="Gene3D" id="3.40.1110.10">
    <property type="entry name" value="Calcium-transporting ATPase, cytoplasmic domain N"/>
    <property type="match status" value="1"/>
</dbReference>
<dbReference type="SUPFAM" id="SSF81665">
    <property type="entry name" value="Calcium ATPase, transmembrane domain M"/>
    <property type="match status" value="1"/>
</dbReference>
<dbReference type="Gene3D" id="2.70.150.10">
    <property type="entry name" value="Calcium-transporting ATPase, cytoplasmic transduction domain A"/>
    <property type="match status" value="1"/>
</dbReference>
<feature type="transmembrane region" description="Helical" evidence="18">
    <location>
        <begin position="1299"/>
        <end position="1317"/>
    </location>
</feature>
<evidence type="ECO:0000256" key="5">
    <source>
        <dbReference type="ARBA" id="ARBA00022692"/>
    </source>
</evidence>
<organism evidence="22 23">
    <name type="scientific">Heterostelium pallidum (strain ATCC 26659 / Pp 5 / PN500)</name>
    <name type="common">Cellular slime mold</name>
    <name type="synonym">Polysphondylium pallidum</name>
    <dbReference type="NCBI Taxonomy" id="670386"/>
    <lineage>
        <taxon>Eukaryota</taxon>
        <taxon>Amoebozoa</taxon>
        <taxon>Evosea</taxon>
        <taxon>Eumycetozoa</taxon>
        <taxon>Dictyostelia</taxon>
        <taxon>Acytosteliales</taxon>
        <taxon>Acytosteliaceae</taxon>
        <taxon>Heterostelium</taxon>
    </lineage>
</organism>
<feature type="transmembrane region" description="Helical" evidence="18">
    <location>
        <begin position="537"/>
        <end position="556"/>
    </location>
</feature>
<dbReference type="GO" id="GO:0005524">
    <property type="term" value="F:ATP binding"/>
    <property type="evidence" value="ECO:0007669"/>
    <property type="project" value="UniProtKB-UniRule"/>
</dbReference>
<dbReference type="InterPro" id="IPR044492">
    <property type="entry name" value="P_typ_ATPase_HD_dom"/>
</dbReference>
<dbReference type="EMBL" id="ADBJ01000009">
    <property type="protein sequence ID" value="EFA84483.1"/>
    <property type="molecule type" value="Genomic_DNA"/>
</dbReference>
<keyword evidence="23" id="KW-1185">Reference proteome</keyword>
<feature type="binding site" evidence="16">
    <location>
        <position position="628"/>
    </location>
    <ligand>
        <name>ATP</name>
        <dbReference type="ChEBI" id="CHEBI:30616"/>
    </ligand>
</feature>
<feature type="binding site" evidence="16">
    <location>
        <position position="1045"/>
    </location>
    <ligand>
        <name>ATP</name>
        <dbReference type="ChEBI" id="CHEBI:30616"/>
    </ligand>
</feature>
<dbReference type="SUPFAM" id="SSF81653">
    <property type="entry name" value="Calcium ATPase, transduction domain A"/>
    <property type="match status" value="1"/>
</dbReference>
<feature type="compositionally biased region" description="Low complexity" evidence="19">
    <location>
        <begin position="110"/>
        <end position="126"/>
    </location>
</feature>
<dbReference type="SFLD" id="SFLDF00027">
    <property type="entry name" value="p-type_atpase"/>
    <property type="match status" value="1"/>
</dbReference>
<feature type="binding site" evidence="17">
    <location>
        <position position="1071"/>
    </location>
    <ligand>
        <name>Mg(2+)</name>
        <dbReference type="ChEBI" id="CHEBI:18420"/>
    </ligand>
</feature>
<evidence type="ECO:0000256" key="14">
    <source>
        <dbReference type="ARBA" id="ARBA00034036"/>
    </source>
</evidence>
<feature type="compositionally biased region" description="Acidic residues" evidence="19">
    <location>
        <begin position="759"/>
        <end position="768"/>
    </location>
</feature>
<dbReference type="InParanoid" id="D3B2A8"/>
<dbReference type="GO" id="GO:0006897">
    <property type="term" value="P:endocytosis"/>
    <property type="evidence" value="ECO:0007669"/>
    <property type="project" value="TreeGrafter"/>
</dbReference>
<proteinExistence type="inferred from homology"/>
<dbReference type="EC" id="7.6.2.1" evidence="18"/>
<dbReference type="NCBIfam" id="TIGR01494">
    <property type="entry name" value="ATPase_P-type"/>
    <property type="match status" value="2"/>
</dbReference>
<evidence type="ECO:0000256" key="6">
    <source>
        <dbReference type="ARBA" id="ARBA00022723"/>
    </source>
</evidence>
<evidence type="ECO:0000256" key="3">
    <source>
        <dbReference type="ARBA" id="ARBA00008109"/>
    </source>
</evidence>
<evidence type="ECO:0000256" key="2">
    <source>
        <dbReference type="ARBA" id="ARBA00004127"/>
    </source>
</evidence>
<dbReference type="FunFam" id="3.40.50.1000:FF:000009">
    <property type="entry name" value="Phospholipid-transporting ATPase"/>
    <property type="match status" value="1"/>
</dbReference>
<feature type="compositionally biased region" description="Low complexity" evidence="19">
    <location>
        <begin position="150"/>
        <end position="160"/>
    </location>
</feature>
<dbReference type="InterPro" id="IPR032630">
    <property type="entry name" value="P_typ_ATPase_c"/>
</dbReference>
<feature type="binding site" evidence="16">
    <location>
        <position position="1075"/>
    </location>
    <ligand>
        <name>ATP</name>
        <dbReference type="ChEBI" id="CHEBI:30616"/>
    </ligand>
</feature>
<feature type="domain" description="P-type ATPase C-terminal" evidence="21">
    <location>
        <begin position="1098"/>
        <end position="1326"/>
    </location>
</feature>
<feature type="region of interest" description="Disordered" evidence="19">
    <location>
        <begin position="663"/>
        <end position="684"/>
    </location>
</feature>
<evidence type="ECO:0000256" key="19">
    <source>
        <dbReference type="SAM" id="MobiDB-lite"/>
    </source>
</evidence>
<evidence type="ECO:0000256" key="18">
    <source>
        <dbReference type="RuleBase" id="RU362033"/>
    </source>
</evidence>
<evidence type="ECO:0000256" key="16">
    <source>
        <dbReference type="PIRSR" id="PIRSR606539-2"/>
    </source>
</evidence>
<dbReference type="FunFam" id="3.40.1110.10:FF:000097">
    <property type="entry name" value="Phospholipid-transporting ATPase"/>
    <property type="match status" value="1"/>
</dbReference>
<dbReference type="SUPFAM" id="SSF56784">
    <property type="entry name" value="HAD-like"/>
    <property type="match status" value="1"/>
</dbReference>
<protein>
    <recommendedName>
        <fullName evidence="18">Phospholipid-transporting ATPase</fullName>
        <ecNumber evidence="18">7.6.2.1</ecNumber>
    </recommendedName>
</protein>
<dbReference type="Proteomes" id="UP000001396">
    <property type="component" value="Unassembled WGS sequence"/>
</dbReference>
<feature type="binding site" evidence="17">
    <location>
        <position position="628"/>
    </location>
    <ligand>
        <name>Mg(2+)</name>
        <dbReference type="ChEBI" id="CHEBI:18420"/>
    </ligand>
</feature>
<evidence type="ECO:0000259" key="21">
    <source>
        <dbReference type="Pfam" id="PF16212"/>
    </source>
</evidence>
<feature type="binding site" evidence="16">
    <location>
        <position position="790"/>
    </location>
    <ligand>
        <name>ATP</name>
        <dbReference type="ChEBI" id="CHEBI:30616"/>
    </ligand>
</feature>
<evidence type="ECO:0000256" key="4">
    <source>
        <dbReference type="ARBA" id="ARBA00022448"/>
    </source>
</evidence>
<feature type="transmembrane region" description="Helical" evidence="18">
    <location>
        <begin position="338"/>
        <end position="359"/>
    </location>
</feature>
<feature type="region of interest" description="Disordered" evidence="19">
    <location>
        <begin position="753"/>
        <end position="786"/>
    </location>
</feature>
<feature type="binding site" evidence="16">
    <location>
        <position position="1051"/>
    </location>
    <ligand>
        <name>ATP</name>
        <dbReference type="ChEBI" id="CHEBI:30616"/>
    </ligand>
</feature>
<evidence type="ECO:0000256" key="11">
    <source>
        <dbReference type="ARBA" id="ARBA00022989"/>
    </source>
</evidence>
<feature type="compositionally biased region" description="Low complexity" evidence="19">
    <location>
        <begin position="32"/>
        <end position="69"/>
    </location>
</feature>
<dbReference type="InterPro" id="IPR018303">
    <property type="entry name" value="ATPase_P-typ_P_site"/>
</dbReference>
<dbReference type="SUPFAM" id="SSF81660">
    <property type="entry name" value="Metal cation-transporting ATPase, ATP-binding domain N"/>
    <property type="match status" value="1"/>
</dbReference>
<dbReference type="GO" id="GO:0045332">
    <property type="term" value="P:phospholipid translocation"/>
    <property type="evidence" value="ECO:0007669"/>
    <property type="project" value="TreeGrafter"/>
</dbReference>
<evidence type="ECO:0000256" key="1">
    <source>
        <dbReference type="ARBA" id="ARBA00001946"/>
    </source>
</evidence>
<dbReference type="OMA" id="IAITTWH"/>
<evidence type="ECO:0000313" key="23">
    <source>
        <dbReference type="Proteomes" id="UP000001396"/>
    </source>
</evidence>
<dbReference type="GO" id="GO:0006890">
    <property type="term" value="P:retrograde vesicle-mediated transport, Golgi to endoplasmic reticulum"/>
    <property type="evidence" value="ECO:0007669"/>
    <property type="project" value="TreeGrafter"/>
</dbReference>
<keyword evidence="8 16" id="KW-0067">ATP-binding</keyword>
<keyword evidence="7 16" id="KW-0547">Nucleotide-binding</keyword>
<evidence type="ECO:0000313" key="22">
    <source>
        <dbReference type="EMBL" id="EFA84483.1"/>
    </source>
</evidence>
<keyword evidence="11 18" id="KW-1133">Transmembrane helix</keyword>
<dbReference type="InterPro" id="IPR023299">
    <property type="entry name" value="ATPase_P-typ_cyto_dom_N"/>
</dbReference>
<dbReference type="InterPro" id="IPR001757">
    <property type="entry name" value="P_typ_ATPase"/>
</dbReference>
<feature type="binding site" evidence="16">
    <location>
        <position position="966"/>
    </location>
    <ligand>
        <name>ATP</name>
        <dbReference type="ChEBI" id="CHEBI:30616"/>
    </ligand>
</feature>
<dbReference type="GO" id="GO:0000287">
    <property type="term" value="F:magnesium ion binding"/>
    <property type="evidence" value="ECO:0007669"/>
    <property type="project" value="UniProtKB-UniRule"/>
</dbReference>
<feature type="binding site" evidence="16">
    <location>
        <position position="965"/>
    </location>
    <ligand>
        <name>ATP</name>
        <dbReference type="ChEBI" id="CHEBI:30616"/>
    </ligand>
</feature>
<keyword evidence="6 17" id="KW-0479">Metal-binding</keyword>
<feature type="binding site" evidence="16">
    <location>
        <position position="832"/>
    </location>
    <ligand>
        <name>ATP</name>
        <dbReference type="ChEBI" id="CHEBI:30616"/>
    </ligand>
</feature>
<dbReference type="GO" id="GO:0016887">
    <property type="term" value="F:ATP hydrolysis activity"/>
    <property type="evidence" value="ECO:0007669"/>
    <property type="project" value="InterPro"/>
</dbReference>
<feature type="transmembrane region" description="Helical" evidence="18">
    <location>
        <begin position="1210"/>
        <end position="1232"/>
    </location>
</feature>
<dbReference type="GO" id="GO:0140326">
    <property type="term" value="F:ATPase-coupled intramembrane lipid transporter activity"/>
    <property type="evidence" value="ECO:0007669"/>
    <property type="project" value="UniProtKB-EC"/>
</dbReference>
<feature type="region of interest" description="Disordered" evidence="19">
    <location>
        <begin position="28"/>
        <end position="79"/>
    </location>
</feature>
<dbReference type="InterPro" id="IPR036412">
    <property type="entry name" value="HAD-like_sf"/>
</dbReference>
<evidence type="ECO:0000256" key="17">
    <source>
        <dbReference type="PIRSR" id="PIRSR606539-3"/>
    </source>
</evidence>
<keyword evidence="4" id="KW-0813">Transport</keyword>
<keyword evidence="10 18" id="KW-1278">Translocase</keyword>
<comment type="subcellular location">
    <subcellularLocation>
        <location evidence="2">Endomembrane system</location>
        <topology evidence="2">Multi-pass membrane protein</topology>
    </subcellularLocation>
    <subcellularLocation>
        <location evidence="18">Membrane</location>
        <topology evidence="18">Multi-pass membrane protein</topology>
    </subcellularLocation>
</comment>
<name>D3B2A8_HETP5</name>
<comment type="cofactor">
    <cofactor evidence="1 17">
        <name>Mg(2+)</name>
        <dbReference type="ChEBI" id="CHEBI:18420"/>
    </cofactor>
</comment>
<dbReference type="Pfam" id="PF16212">
    <property type="entry name" value="PhoLip_ATPase_C"/>
    <property type="match status" value="1"/>
</dbReference>
<dbReference type="NCBIfam" id="TIGR01652">
    <property type="entry name" value="ATPase-Plipid"/>
    <property type="match status" value="1"/>
</dbReference>
<feature type="binding site" evidence="16">
    <location>
        <position position="626"/>
    </location>
    <ligand>
        <name>ATP</name>
        <dbReference type="ChEBI" id="CHEBI:30616"/>
    </ligand>
</feature>
<keyword evidence="9 17" id="KW-0460">Magnesium</keyword>
<dbReference type="PANTHER" id="PTHR24092">
    <property type="entry name" value="PROBABLE PHOSPHOLIPID-TRANSPORTING ATPASE"/>
    <property type="match status" value="1"/>
</dbReference>
<dbReference type="SFLD" id="SFLDS00003">
    <property type="entry name" value="Haloacid_Dehalogenase"/>
    <property type="match status" value="1"/>
</dbReference>
<dbReference type="InterPro" id="IPR008250">
    <property type="entry name" value="ATPase_P-typ_transduc_dom_A_sf"/>
</dbReference>
<evidence type="ECO:0000256" key="7">
    <source>
        <dbReference type="ARBA" id="ARBA00022741"/>
    </source>
</evidence>
<evidence type="ECO:0000256" key="12">
    <source>
        <dbReference type="ARBA" id="ARBA00023055"/>
    </source>
</evidence>
<dbReference type="Pfam" id="PF13246">
    <property type="entry name" value="Cation_ATPase"/>
    <property type="match status" value="1"/>
</dbReference>
<evidence type="ECO:0000256" key="15">
    <source>
        <dbReference type="PIRSR" id="PIRSR606539-1"/>
    </source>
</evidence>